<evidence type="ECO:0000313" key="1">
    <source>
        <dbReference type="EMBL" id="KIM94383.1"/>
    </source>
</evidence>
<dbReference type="AlphaFoldDB" id="A0A0C3C669"/>
<dbReference type="HOGENOM" id="CLU_071330_0_0_1"/>
<reference evidence="1 2" key="1">
    <citation type="submission" date="2014-04" db="EMBL/GenBank/DDBJ databases">
        <authorList>
            <consortium name="DOE Joint Genome Institute"/>
            <person name="Kuo A."/>
            <person name="Martino E."/>
            <person name="Perotto S."/>
            <person name="Kohler A."/>
            <person name="Nagy L.G."/>
            <person name="Floudas D."/>
            <person name="Copeland A."/>
            <person name="Barry K.W."/>
            <person name="Cichocki N."/>
            <person name="Veneault-Fourrey C."/>
            <person name="LaButti K."/>
            <person name="Lindquist E.A."/>
            <person name="Lipzen A."/>
            <person name="Lundell T."/>
            <person name="Morin E."/>
            <person name="Murat C."/>
            <person name="Sun H."/>
            <person name="Tunlid A."/>
            <person name="Henrissat B."/>
            <person name="Grigoriev I.V."/>
            <person name="Hibbett D.S."/>
            <person name="Martin F."/>
            <person name="Nordberg H.P."/>
            <person name="Cantor M.N."/>
            <person name="Hua S.X."/>
        </authorList>
    </citation>
    <scope>NUCLEOTIDE SEQUENCE [LARGE SCALE GENOMIC DNA]</scope>
    <source>
        <strain evidence="1 2">Zn</strain>
    </source>
</reference>
<gene>
    <name evidence="1" type="ORF">OIDMADRAFT_184439</name>
</gene>
<dbReference type="InParanoid" id="A0A0C3C669"/>
<dbReference type="PANTHER" id="PTHR14097">
    <property type="entry name" value="OXIDOREDUCTASE HTATIP2"/>
    <property type="match status" value="1"/>
</dbReference>
<keyword evidence="2" id="KW-1185">Reference proteome</keyword>
<dbReference type="Proteomes" id="UP000054321">
    <property type="component" value="Unassembled WGS sequence"/>
</dbReference>
<dbReference type="EMBL" id="KN832890">
    <property type="protein sequence ID" value="KIM94383.1"/>
    <property type="molecule type" value="Genomic_DNA"/>
</dbReference>
<protein>
    <recommendedName>
        <fullName evidence="3">NAD(P)-binding domain-containing protein</fullName>
    </recommendedName>
</protein>
<sequence length="235" mass="25687">MKLVIGGSTGFVATELIRQALEHPRITSIVALGRREILPSPDEGSKLRSIVCDNFESYSDTVNKELENADACIWTIAVTPSKLASVPFEETCKISRDYATTAVKTLDTLRHEQNGPLRFLYISGHFAPRSADEVPKELKNHGLINYGLLRGEAETQILAYGEQSNGTVQSCVAKPGLIDAPGKEKRTIPGVPNIDLQVIAAALLDQIINGFEKDTLSNADMIRIGQEALTWQQKA</sequence>
<proteinExistence type="predicted"/>
<dbReference type="PANTHER" id="PTHR14097:SF9">
    <property type="entry name" value="EPIMERASE, PUTATIVE (AFU_ORTHOLOGUE AFUA_8G07320)-RELATED"/>
    <property type="match status" value="1"/>
</dbReference>
<name>A0A0C3C669_OIDMZ</name>
<dbReference type="Gene3D" id="3.40.50.720">
    <property type="entry name" value="NAD(P)-binding Rossmann-like Domain"/>
    <property type="match status" value="1"/>
</dbReference>
<evidence type="ECO:0000313" key="2">
    <source>
        <dbReference type="Proteomes" id="UP000054321"/>
    </source>
</evidence>
<organism evidence="1 2">
    <name type="scientific">Oidiodendron maius (strain Zn)</name>
    <dbReference type="NCBI Taxonomy" id="913774"/>
    <lineage>
        <taxon>Eukaryota</taxon>
        <taxon>Fungi</taxon>
        <taxon>Dikarya</taxon>
        <taxon>Ascomycota</taxon>
        <taxon>Pezizomycotina</taxon>
        <taxon>Leotiomycetes</taxon>
        <taxon>Leotiomycetes incertae sedis</taxon>
        <taxon>Myxotrichaceae</taxon>
        <taxon>Oidiodendron</taxon>
    </lineage>
</organism>
<reference evidence="2" key="2">
    <citation type="submission" date="2015-01" db="EMBL/GenBank/DDBJ databases">
        <title>Evolutionary Origins and Diversification of the Mycorrhizal Mutualists.</title>
        <authorList>
            <consortium name="DOE Joint Genome Institute"/>
            <consortium name="Mycorrhizal Genomics Consortium"/>
            <person name="Kohler A."/>
            <person name="Kuo A."/>
            <person name="Nagy L.G."/>
            <person name="Floudas D."/>
            <person name="Copeland A."/>
            <person name="Barry K.W."/>
            <person name="Cichocki N."/>
            <person name="Veneault-Fourrey C."/>
            <person name="LaButti K."/>
            <person name="Lindquist E.A."/>
            <person name="Lipzen A."/>
            <person name="Lundell T."/>
            <person name="Morin E."/>
            <person name="Murat C."/>
            <person name="Riley R."/>
            <person name="Ohm R."/>
            <person name="Sun H."/>
            <person name="Tunlid A."/>
            <person name="Henrissat B."/>
            <person name="Grigoriev I.V."/>
            <person name="Hibbett D.S."/>
            <person name="Martin F."/>
        </authorList>
    </citation>
    <scope>NUCLEOTIDE SEQUENCE [LARGE SCALE GENOMIC DNA]</scope>
    <source>
        <strain evidence="2">Zn</strain>
    </source>
</reference>
<dbReference type="STRING" id="913774.A0A0C3C669"/>
<accession>A0A0C3C669</accession>
<evidence type="ECO:0008006" key="3">
    <source>
        <dbReference type="Google" id="ProtNLM"/>
    </source>
</evidence>
<dbReference type="SUPFAM" id="SSF51735">
    <property type="entry name" value="NAD(P)-binding Rossmann-fold domains"/>
    <property type="match status" value="1"/>
</dbReference>
<dbReference type="OrthoDB" id="3535423at2759"/>
<dbReference type="InterPro" id="IPR036291">
    <property type="entry name" value="NAD(P)-bd_dom_sf"/>
</dbReference>